<evidence type="ECO:0000313" key="2">
    <source>
        <dbReference type="EMBL" id="XCB34218.1"/>
    </source>
</evidence>
<gene>
    <name evidence="2" type="ORF">RBB77_04815</name>
</gene>
<dbReference type="RefSeq" id="WP_353065148.1">
    <property type="nucleotide sequence ID" value="NZ_CP132942.1"/>
</dbReference>
<reference evidence="2" key="1">
    <citation type="submission" date="2023-08" db="EMBL/GenBank/DDBJ databases">
        <authorList>
            <person name="Messyasz A."/>
            <person name="Mannisto M.K."/>
            <person name="Kerkhof L.J."/>
            <person name="Haggblom M."/>
        </authorList>
    </citation>
    <scope>NUCLEOTIDE SEQUENCE</scope>
    <source>
        <strain evidence="2">X5P6</strain>
    </source>
</reference>
<dbReference type="EMBL" id="CP132942">
    <property type="protein sequence ID" value="XCB34218.1"/>
    <property type="molecule type" value="Genomic_DNA"/>
</dbReference>
<feature type="transmembrane region" description="Helical" evidence="1">
    <location>
        <begin position="66"/>
        <end position="84"/>
    </location>
</feature>
<keyword evidence="1" id="KW-0812">Transmembrane</keyword>
<feature type="transmembrane region" description="Helical" evidence="1">
    <location>
        <begin position="37"/>
        <end position="54"/>
    </location>
</feature>
<sequence>MPSEFGKAQGVIGWSSLLFAVLQSVCSFFVALDGLRLLIGVGALASVVSAGQQWDRLHADWIRVPMTALAVVGALLNLTVLLHVRHLRRRPAAQWRLRPLTPRKLRAERVQLALSVVTLVLVAVEETSHWHTFHHL</sequence>
<protein>
    <submittedName>
        <fullName evidence="2">Uncharacterized protein</fullName>
    </submittedName>
</protein>
<accession>A0AAU7ZT64</accession>
<keyword evidence="1" id="KW-0472">Membrane</keyword>
<dbReference type="AlphaFoldDB" id="A0AAU7ZT64"/>
<proteinExistence type="predicted"/>
<dbReference type="KEGG" id="tpsc:RBB77_04815"/>
<evidence type="ECO:0000256" key="1">
    <source>
        <dbReference type="SAM" id="Phobius"/>
    </source>
</evidence>
<organism evidence="2">
    <name type="scientific">Tunturiibacter psychrotolerans</name>
    <dbReference type="NCBI Taxonomy" id="3069686"/>
    <lineage>
        <taxon>Bacteria</taxon>
        <taxon>Pseudomonadati</taxon>
        <taxon>Acidobacteriota</taxon>
        <taxon>Terriglobia</taxon>
        <taxon>Terriglobales</taxon>
        <taxon>Acidobacteriaceae</taxon>
        <taxon>Tunturiibacter</taxon>
    </lineage>
</organism>
<reference evidence="2" key="2">
    <citation type="journal article" date="2024" name="Environ. Microbiol.">
        <title>Genome analysis and description of Tunturibacter gen. nov. expands the diversity of Terriglobia in tundra soils.</title>
        <authorList>
            <person name="Messyasz A."/>
            <person name="Mannisto M.K."/>
            <person name="Kerkhof L.J."/>
            <person name="Haggblom M.M."/>
        </authorList>
    </citation>
    <scope>NUCLEOTIDE SEQUENCE</scope>
    <source>
        <strain evidence="2">X5P6</strain>
    </source>
</reference>
<feature type="transmembrane region" description="Helical" evidence="1">
    <location>
        <begin position="12"/>
        <end position="30"/>
    </location>
</feature>
<keyword evidence="1" id="KW-1133">Transmembrane helix</keyword>
<name>A0AAU7ZT64_9BACT</name>